<gene>
    <name evidence="1" type="ORF">MENT_LOCUS4913</name>
</gene>
<evidence type="ECO:0000313" key="2">
    <source>
        <dbReference type="Proteomes" id="UP000580250"/>
    </source>
</evidence>
<comment type="caution">
    <text evidence="1">The sequence shown here is derived from an EMBL/GenBank/DDBJ whole genome shotgun (WGS) entry which is preliminary data.</text>
</comment>
<evidence type="ECO:0000313" key="1">
    <source>
        <dbReference type="EMBL" id="CAD2135972.1"/>
    </source>
</evidence>
<proteinExistence type="predicted"/>
<sequence>MVKWLAALNKSTPLFLLGRERERKSEQVLVKMDIIENSGYILKLPYMPKSLEAMVIVRFCLKQLFNYFFKNAEFENIIFNPEMINLLFDDDKTILKQFHVQTLLLSARDNTIKIFLNGLNHFVIYLCFSCFYTGDFSERQNADVLFNILINRGNKLPKVVFAIFSFPWIYNRI</sequence>
<dbReference type="OrthoDB" id="5906806at2759"/>
<organism evidence="1 2">
    <name type="scientific">Meloidogyne enterolobii</name>
    <name type="common">Root-knot nematode worm</name>
    <name type="synonym">Meloidogyne mayaguensis</name>
    <dbReference type="NCBI Taxonomy" id="390850"/>
    <lineage>
        <taxon>Eukaryota</taxon>
        <taxon>Metazoa</taxon>
        <taxon>Ecdysozoa</taxon>
        <taxon>Nematoda</taxon>
        <taxon>Chromadorea</taxon>
        <taxon>Rhabditida</taxon>
        <taxon>Tylenchina</taxon>
        <taxon>Tylenchomorpha</taxon>
        <taxon>Tylenchoidea</taxon>
        <taxon>Meloidogynidae</taxon>
        <taxon>Meloidogyninae</taxon>
        <taxon>Meloidogyne</taxon>
    </lineage>
</organism>
<dbReference type="Proteomes" id="UP000580250">
    <property type="component" value="Unassembled WGS sequence"/>
</dbReference>
<dbReference type="AlphaFoldDB" id="A0A6V7TX40"/>
<name>A0A6V7TX40_MELEN</name>
<protein>
    <submittedName>
        <fullName evidence="1">Uncharacterized protein</fullName>
    </submittedName>
</protein>
<reference evidence="1 2" key="1">
    <citation type="submission" date="2020-08" db="EMBL/GenBank/DDBJ databases">
        <authorList>
            <person name="Koutsovoulos G."/>
            <person name="Danchin GJ E."/>
        </authorList>
    </citation>
    <scope>NUCLEOTIDE SEQUENCE [LARGE SCALE GENOMIC DNA]</scope>
</reference>
<dbReference type="EMBL" id="CAJEWN010000017">
    <property type="protein sequence ID" value="CAD2135972.1"/>
    <property type="molecule type" value="Genomic_DNA"/>
</dbReference>
<accession>A0A6V7TX40</accession>